<protein>
    <submittedName>
        <fullName evidence="4">Ankyrin repeat domain containing 50</fullName>
    </submittedName>
</protein>
<dbReference type="Pfam" id="PF24883">
    <property type="entry name" value="NPHP3_N"/>
    <property type="match status" value="1"/>
</dbReference>
<accession>A0A8C9XXB7</accession>
<dbReference type="InterPro" id="IPR056884">
    <property type="entry name" value="NPHP3-like_N"/>
</dbReference>
<feature type="domain" description="Nephrocystin 3-like N-terminal" evidence="3">
    <location>
        <begin position="68"/>
        <end position="197"/>
    </location>
</feature>
<feature type="compositionally biased region" description="Polar residues" evidence="2">
    <location>
        <begin position="54"/>
        <end position="64"/>
    </location>
</feature>
<keyword evidence="5" id="KW-1185">Reference proteome</keyword>
<dbReference type="AlphaFoldDB" id="A0A8C9XXB7"/>
<dbReference type="Ensembl" id="ENSSLUT00000017027.1">
    <property type="protein sequence ID" value="ENSSLUP00000016488.1"/>
    <property type="gene ID" value="ENSSLUG00000007730.1"/>
</dbReference>
<name>A0A8C9XXB7_SANLU</name>
<reference evidence="4" key="1">
    <citation type="submission" date="2025-08" db="UniProtKB">
        <authorList>
            <consortium name="Ensembl"/>
        </authorList>
    </citation>
    <scope>IDENTIFICATION</scope>
</reference>
<proteinExistence type="predicted"/>
<evidence type="ECO:0000256" key="1">
    <source>
        <dbReference type="ARBA" id="ARBA00022737"/>
    </source>
</evidence>
<keyword evidence="1" id="KW-0677">Repeat</keyword>
<evidence type="ECO:0000259" key="3">
    <source>
        <dbReference type="Pfam" id="PF24883"/>
    </source>
</evidence>
<evidence type="ECO:0000256" key="2">
    <source>
        <dbReference type="SAM" id="MobiDB-lite"/>
    </source>
</evidence>
<sequence length="276" mass="30206">MAQTSLLQGKRFYCREWVFHKIQHCLQEKTNSLSVVTSTPSKQPLLTPGGGASNPGTLTTESTKSGSSWGVLLVGGPGSGKTALCTELLWPTSAQGTHRGMQQQTLAFHFCRADDSDTLCIGGFIRGLVAQICRSGLVPGYEEKVRDPAVQRTLQPGECERNPTEAFKRCVLLPLLSVKPPQQSLFLLVDSIDEGCQLGEGEQRSPPGSPRTIAELLASHHEFLPPWLLLICSARRQNKAITKLFTASLQKMIYRLPSQACHRRRLESSSALPSIL</sequence>
<evidence type="ECO:0000313" key="4">
    <source>
        <dbReference type="Ensembl" id="ENSSLUP00000016488.1"/>
    </source>
</evidence>
<reference evidence="4" key="2">
    <citation type="submission" date="2025-09" db="UniProtKB">
        <authorList>
            <consortium name="Ensembl"/>
        </authorList>
    </citation>
    <scope>IDENTIFICATION</scope>
</reference>
<evidence type="ECO:0000313" key="5">
    <source>
        <dbReference type="Proteomes" id="UP000694568"/>
    </source>
</evidence>
<dbReference type="Proteomes" id="UP000694568">
    <property type="component" value="Unplaced"/>
</dbReference>
<dbReference type="GeneTree" id="ENSGT00940000155116"/>
<feature type="region of interest" description="Disordered" evidence="2">
    <location>
        <begin position="38"/>
        <end position="64"/>
    </location>
</feature>
<gene>
    <name evidence="4" type="primary">ankrd50</name>
</gene>
<organism evidence="4 5">
    <name type="scientific">Sander lucioperca</name>
    <name type="common">Pike-perch</name>
    <name type="synonym">Perca lucioperca</name>
    <dbReference type="NCBI Taxonomy" id="283035"/>
    <lineage>
        <taxon>Eukaryota</taxon>
        <taxon>Metazoa</taxon>
        <taxon>Chordata</taxon>
        <taxon>Craniata</taxon>
        <taxon>Vertebrata</taxon>
        <taxon>Euteleostomi</taxon>
        <taxon>Actinopterygii</taxon>
        <taxon>Neopterygii</taxon>
        <taxon>Teleostei</taxon>
        <taxon>Neoteleostei</taxon>
        <taxon>Acanthomorphata</taxon>
        <taxon>Eupercaria</taxon>
        <taxon>Perciformes</taxon>
        <taxon>Percoidei</taxon>
        <taxon>Percidae</taxon>
        <taxon>Luciopercinae</taxon>
        <taxon>Sander</taxon>
    </lineage>
</organism>